<protein>
    <submittedName>
        <fullName evidence="1">Uncharacterized protein</fullName>
    </submittedName>
</protein>
<reference evidence="1" key="1">
    <citation type="submission" date="2025-08" db="UniProtKB">
        <authorList>
            <consortium name="Ensembl"/>
        </authorList>
    </citation>
    <scope>IDENTIFICATION</scope>
</reference>
<keyword evidence="2" id="KW-1185">Reference proteome</keyword>
<organism evidence="1 2">
    <name type="scientific">Buteo japonicus</name>
    <dbReference type="NCBI Taxonomy" id="224669"/>
    <lineage>
        <taxon>Eukaryota</taxon>
        <taxon>Metazoa</taxon>
        <taxon>Chordata</taxon>
        <taxon>Craniata</taxon>
        <taxon>Vertebrata</taxon>
        <taxon>Euteleostomi</taxon>
        <taxon>Archelosauria</taxon>
        <taxon>Archosauria</taxon>
        <taxon>Dinosauria</taxon>
        <taxon>Saurischia</taxon>
        <taxon>Theropoda</taxon>
        <taxon>Coelurosauria</taxon>
        <taxon>Aves</taxon>
        <taxon>Neognathae</taxon>
        <taxon>Neoaves</taxon>
        <taxon>Telluraves</taxon>
        <taxon>Accipitrimorphae</taxon>
        <taxon>Accipitriformes</taxon>
        <taxon>Accipitridae</taxon>
        <taxon>Accipitrinae</taxon>
        <taxon>Buteo</taxon>
    </lineage>
</organism>
<accession>A0A8C0BZ51</accession>
<name>A0A8C0BZ51_9AVES</name>
<evidence type="ECO:0000313" key="1">
    <source>
        <dbReference type="Ensembl" id="ENSBJAP00000024272.1"/>
    </source>
</evidence>
<dbReference type="AlphaFoldDB" id="A0A8C0BZ51"/>
<proteinExistence type="predicted"/>
<sequence length="128" mass="14276">MSTCRSQCNCPFCNQFNNSLYLLHLKHFCPFPAPYVLTSSYTSFSLAVGPHLSSDLSPRPQWHLLTSCSPFTTQTDLLLSHHLVRVQEGEERELSPTTAEESKICSQISNIPGSLLPLVACSRSFCQI</sequence>
<evidence type="ECO:0000313" key="2">
    <source>
        <dbReference type="Proteomes" id="UP000694555"/>
    </source>
</evidence>
<dbReference type="Ensembl" id="ENSBJAT00000024941.1">
    <property type="protein sequence ID" value="ENSBJAP00000024272.1"/>
    <property type="gene ID" value="ENSBJAG00000015578.1"/>
</dbReference>
<dbReference type="Proteomes" id="UP000694555">
    <property type="component" value="Unplaced"/>
</dbReference>
<reference evidence="1" key="2">
    <citation type="submission" date="2025-09" db="UniProtKB">
        <authorList>
            <consortium name="Ensembl"/>
        </authorList>
    </citation>
    <scope>IDENTIFICATION</scope>
</reference>